<dbReference type="PANTHER" id="PTHR30472:SF1">
    <property type="entry name" value="FE(3+) DICITRATE TRANSPORT SYSTEM PERMEASE PROTEIN FECC-RELATED"/>
    <property type="match status" value="1"/>
</dbReference>
<feature type="transmembrane region" description="Helical" evidence="8">
    <location>
        <begin position="89"/>
        <end position="109"/>
    </location>
</feature>
<evidence type="ECO:0000256" key="5">
    <source>
        <dbReference type="ARBA" id="ARBA00022692"/>
    </source>
</evidence>
<feature type="transmembrane region" description="Helical" evidence="8">
    <location>
        <begin position="188"/>
        <end position="210"/>
    </location>
</feature>
<gene>
    <name evidence="9" type="ORF">SAMN05421637_1526</name>
</gene>
<dbReference type="eggNOG" id="COG0609">
    <property type="taxonomic scope" value="Bacteria"/>
</dbReference>
<evidence type="ECO:0000313" key="10">
    <source>
        <dbReference type="Proteomes" id="UP000183315"/>
    </source>
</evidence>
<evidence type="ECO:0000313" key="9">
    <source>
        <dbReference type="EMBL" id="SEJ35275.1"/>
    </source>
</evidence>
<dbReference type="CDD" id="cd06550">
    <property type="entry name" value="TM_ABC_iron-siderophores_like"/>
    <property type="match status" value="1"/>
</dbReference>
<organism evidence="9 10">
    <name type="scientific">Demequina mangrovi</name>
    <dbReference type="NCBI Taxonomy" id="1043493"/>
    <lineage>
        <taxon>Bacteria</taxon>
        <taxon>Bacillati</taxon>
        <taxon>Actinomycetota</taxon>
        <taxon>Actinomycetes</taxon>
        <taxon>Micrococcales</taxon>
        <taxon>Demequinaceae</taxon>
        <taxon>Demequina</taxon>
    </lineage>
</organism>
<dbReference type="InterPro" id="IPR037294">
    <property type="entry name" value="ABC_BtuC-like"/>
</dbReference>
<evidence type="ECO:0000256" key="4">
    <source>
        <dbReference type="ARBA" id="ARBA00022475"/>
    </source>
</evidence>
<dbReference type="OrthoDB" id="9782305at2"/>
<dbReference type="GO" id="GO:0033214">
    <property type="term" value="P:siderophore-iron import into cell"/>
    <property type="evidence" value="ECO:0007669"/>
    <property type="project" value="TreeGrafter"/>
</dbReference>
<evidence type="ECO:0000256" key="1">
    <source>
        <dbReference type="ARBA" id="ARBA00004651"/>
    </source>
</evidence>
<name>A0A1H6YEU9_9MICO</name>
<evidence type="ECO:0000256" key="7">
    <source>
        <dbReference type="ARBA" id="ARBA00023136"/>
    </source>
</evidence>
<evidence type="ECO:0000256" key="3">
    <source>
        <dbReference type="ARBA" id="ARBA00022448"/>
    </source>
</evidence>
<comment type="similarity">
    <text evidence="2">Belongs to the binding-protein-dependent transport system permease family. FecCD subfamily.</text>
</comment>
<feature type="transmembrane region" description="Helical" evidence="8">
    <location>
        <begin position="147"/>
        <end position="168"/>
    </location>
</feature>
<dbReference type="Pfam" id="PF01032">
    <property type="entry name" value="FecCD"/>
    <property type="match status" value="1"/>
</dbReference>
<keyword evidence="3" id="KW-0813">Transport</keyword>
<dbReference type="InterPro" id="IPR000522">
    <property type="entry name" value="ABC_transptr_permease_BtuC"/>
</dbReference>
<evidence type="ECO:0000256" key="6">
    <source>
        <dbReference type="ARBA" id="ARBA00022989"/>
    </source>
</evidence>
<dbReference type="STRING" id="1043493.SAMN05421637_1526"/>
<dbReference type="GO" id="GO:0005886">
    <property type="term" value="C:plasma membrane"/>
    <property type="evidence" value="ECO:0007669"/>
    <property type="project" value="UniProtKB-SubCell"/>
</dbReference>
<accession>A0A1H6YEU9</accession>
<dbReference type="Gene3D" id="1.10.3470.10">
    <property type="entry name" value="ABC transporter involved in vitamin B12 uptake, BtuC"/>
    <property type="match status" value="1"/>
</dbReference>
<dbReference type="Proteomes" id="UP000183315">
    <property type="component" value="Unassembled WGS sequence"/>
</dbReference>
<keyword evidence="4" id="KW-1003">Cell membrane</keyword>
<feature type="transmembrane region" description="Helical" evidence="8">
    <location>
        <begin position="277"/>
        <end position="299"/>
    </location>
</feature>
<proteinExistence type="inferred from homology"/>
<evidence type="ECO:0000256" key="2">
    <source>
        <dbReference type="ARBA" id="ARBA00007935"/>
    </source>
</evidence>
<feature type="transmembrane region" description="Helical" evidence="8">
    <location>
        <begin position="57"/>
        <end position="77"/>
    </location>
</feature>
<keyword evidence="5 8" id="KW-0812">Transmembrane</keyword>
<keyword evidence="7 8" id="KW-0472">Membrane</keyword>
<protein>
    <submittedName>
        <fullName evidence="9">Iron complex transport system permease protein</fullName>
    </submittedName>
</protein>
<sequence>MRTRALVAIGAVAALLVAVALSLAIGSRAIDLGTVWQALTDLDPTDPEQLIVSDLRVSRTVIGILAGAALAVAGALMQALTRNPFADPGLLGINAGASLAVVIALSTGVATGYAAQVPLAFVGAGVAALIVYAIGARGAAAGAPVRLALAGVAFTALVSSITYAILLLNNETMEQYRLWVTGSLTGRQNYDVTALAWIVLIAIAAGLLASRQLQAIALGEDAARALGVRIGAVRTVIIVIVTLLAGAATAAAGPIVFVGLAVPHLARALVGASLPWLLVVSAFGGAALVLVCDVIGRVVAPPGEIGVGITTAFIGGLIFALMARRMKVVEL</sequence>
<dbReference type="RefSeq" id="WP_042215152.1">
    <property type="nucleotide sequence ID" value="NZ_BBLU01000008.1"/>
</dbReference>
<feature type="transmembrane region" description="Helical" evidence="8">
    <location>
        <begin position="305"/>
        <end position="323"/>
    </location>
</feature>
<dbReference type="GO" id="GO:0022857">
    <property type="term" value="F:transmembrane transporter activity"/>
    <property type="evidence" value="ECO:0007669"/>
    <property type="project" value="InterPro"/>
</dbReference>
<dbReference type="FunFam" id="1.10.3470.10:FF:000001">
    <property type="entry name" value="Vitamin B12 ABC transporter permease BtuC"/>
    <property type="match status" value="1"/>
</dbReference>
<dbReference type="SUPFAM" id="SSF81345">
    <property type="entry name" value="ABC transporter involved in vitamin B12 uptake, BtuC"/>
    <property type="match status" value="1"/>
</dbReference>
<dbReference type="AlphaFoldDB" id="A0A1H6YEU9"/>
<evidence type="ECO:0000256" key="8">
    <source>
        <dbReference type="SAM" id="Phobius"/>
    </source>
</evidence>
<feature type="transmembrane region" description="Helical" evidence="8">
    <location>
        <begin position="222"/>
        <end position="245"/>
    </location>
</feature>
<keyword evidence="10" id="KW-1185">Reference proteome</keyword>
<dbReference type="PANTHER" id="PTHR30472">
    <property type="entry name" value="FERRIC ENTEROBACTIN TRANSPORT SYSTEM PERMEASE PROTEIN"/>
    <property type="match status" value="1"/>
</dbReference>
<dbReference type="EMBL" id="FNZI01000003">
    <property type="protein sequence ID" value="SEJ35275.1"/>
    <property type="molecule type" value="Genomic_DNA"/>
</dbReference>
<reference evidence="10" key="1">
    <citation type="submission" date="2016-10" db="EMBL/GenBank/DDBJ databases">
        <authorList>
            <person name="Varghese N."/>
        </authorList>
    </citation>
    <scope>NUCLEOTIDE SEQUENCE [LARGE SCALE GENOMIC DNA]</scope>
    <source>
        <strain evidence="10">DSM 24868</strain>
    </source>
</reference>
<keyword evidence="6 8" id="KW-1133">Transmembrane helix</keyword>
<feature type="transmembrane region" description="Helical" evidence="8">
    <location>
        <begin position="115"/>
        <end position="135"/>
    </location>
</feature>
<comment type="subcellular location">
    <subcellularLocation>
        <location evidence="1">Cell membrane</location>
        <topology evidence="1">Multi-pass membrane protein</topology>
    </subcellularLocation>
</comment>